<reference evidence="1" key="1">
    <citation type="submission" date="2015-06" db="UniProtKB">
        <authorList>
            <consortium name="EnsemblPlants"/>
        </authorList>
    </citation>
    <scope>IDENTIFICATION</scope>
</reference>
<evidence type="ECO:0000313" key="1">
    <source>
        <dbReference type="EnsemblPlants" id="ORGLA02G0357000.1"/>
    </source>
</evidence>
<dbReference type="EnsemblPlants" id="ORGLA02G0357000.1">
    <property type="protein sequence ID" value="ORGLA02G0357000.1"/>
    <property type="gene ID" value="ORGLA02G0357000"/>
</dbReference>
<sequence>QECKYKIEDCKIQEKCWNDCLIGPQEKHRNLRRDKDSKDFFHEVLPLVKIPPKFISEEAFHRNFI</sequence>
<keyword evidence="2" id="KW-1185">Reference proteome</keyword>
<evidence type="ECO:0000313" key="2">
    <source>
        <dbReference type="Proteomes" id="UP000007306"/>
    </source>
</evidence>
<dbReference type="HOGENOM" id="CLU_2856565_0_0_1"/>
<organism evidence="1 2">
    <name type="scientific">Oryza glaberrima</name>
    <name type="common">African rice</name>
    <dbReference type="NCBI Taxonomy" id="4538"/>
    <lineage>
        <taxon>Eukaryota</taxon>
        <taxon>Viridiplantae</taxon>
        <taxon>Streptophyta</taxon>
        <taxon>Embryophyta</taxon>
        <taxon>Tracheophyta</taxon>
        <taxon>Spermatophyta</taxon>
        <taxon>Magnoliopsida</taxon>
        <taxon>Liliopsida</taxon>
        <taxon>Poales</taxon>
        <taxon>Poaceae</taxon>
        <taxon>BOP clade</taxon>
        <taxon>Oryzoideae</taxon>
        <taxon>Oryzeae</taxon>
        <taxon>Oryzinae</taxon>
        <taxon>Oryza</taxon>
    </lineage>
</organism>
<accession>I1P6G4</accession>
<name>I1P6G4_ORYGL</name>
<protein>
    <submittedName>
        <fullName evidence="1">Uncharacterized protein</fullName>
    </submittedName>
</protein>
<proteinExistence type="predicted"/>
<dbReference type="Gramene" id="ORGLA02G0357000.1">
    <property type="protein sequence ID" value="ORGLA02G0357000.1"/>
    <property type="gene ID" value="ORGLA02G0357000"/>
</dbReference>
<dbReference type="AlphaFoldDB" id="I1P6G4"/>
<reference evidence="2" key="2">
    <citation type="submission" date="2018-04" db="EMBL/GenBank/DDBJ databases">
        <title>OglaRS2 (Oryza glaberrima Reference Sequence Version 2).</title>
        <authorList>
            <person name="Zhang J."/>
            <person name="Kudrna D."/>
            <person name="Lee S."/>
            <person name="Talag J."/>
            <person name="Rajasekar S."/>
            <person name="Wing R.A."/>
        </authorList>
    </citation>
    <scope>NUCLEOTIDE SEQUENCE [LARGE SCALE GENOMIC DNA]</scope>
    <source>
        <strain evidence="2">cv. IRGC 96717</strain>
    </source>
</reference>
<dbReference type="Proteomes" id="UP000007306">
    <property type="component" value="Unassembled WGS sequence"/>
</dbReference>